<dbReference type="OrthoDB" id="3923077at2759"/>
<name>A0A136IWE5_9PEZI</name>
<dbReference type="Pfam" id="PF20684">
    <property type="entry name" value="Fung_rhodopsin"/>
    <property type="match status" value="1"/>
</dbReference>
<dbReference type="AlphaFoldDB" id="A0A136IWE5"/>
<feature type="compositionally biased region" description="Gly residues" evidence="6">
    <location>
        <begin position="331"/>
        <end position="340"/>
    </location>
</feature>
<comment type="subcellular location">
    <subcellularLocation>
        <location evidence="1">Membrane</location>
        <topology evidence="1">Multi-pass membrane protein</topology>
    </subcellularLocation>
</comment>
<evidence type="ECO:0000256" key="5">
    <source>
        <dbReference type="ARBA" id="ARBA00038359"/>
    </source>
</evidence>
<evidence type="ECO:0000313" key="9">
    <source>
        <dbReference type="EMBL" id="KXJ89089.1"/>
    </source>
</evidence>
<dbReference type="InterPro" id="IPR052337">
    <property type="entry name" value="SAT4-like"/>
</dbReference>
<keyword evidence="4 7" id="KW-0472">Membrane</keyword>
<feature type="compositionally biased region" description="Polar residues" evidence="6">
    <location>
        <begin position="285"/>
        <end position="300"/>
    </location>
</feature>
<feature type="transmembrane region" description="Helical" evidence="7">
    <location>
        <begin position="44"/>
        <end position="66"/>
    </location>
</feature>
<dbReference type="InParanoid" id="A0A136IWE5"/>
<feature type="transmembrane region" description="Helical" evidence="7">
    <location>
        <begin position="86"/>
        <end position="110"/>
    </location>
</feature>
<dbReference type="PANTHER" id="PTHR33048:SF96">
    <property type="entry name" value="INTEGRAL MEMBRANE PROTEIN"/>
    <property type="match status" value="1"/>
</dbReference>
<evidence type="ECO:0000256" key="7">
    <source>
        <dbReference type="SAM" id="Phobius"/>
    </source>
</evidence>
<reference evidence="10" key="1">
    <citation type="submission" date="2016-02" db="EMBL/GenBank/DDBJ databases">
        <title>Draft genome sequence of Microdochium bolleyi, a fungal endophyte of beachgrass.</title>
        <authorList>
            <consortium name="DOE Joint Genome Institute"/>
            <person name="David A.S."/>
            <person name="May G."/>
            <person name="Haridas S."/>
            <person name="Lim J."/>
            <person name="Wang M."/>
            <person name="Labutti K."/>
            <person name="Lipzen A."/>
            <person name="Barry K."/>
            <person name="Grigoriev I.V."/>
        </authorList>
    </citation>
    <scope>NUCLEOTIDE SEQUENCE [LARGE SCALE GENOMIC DNA]</scope>
    <source>
        <strain evidence="10">J235TASD1</strain>
    </source>
</reference>
<feature type="transmembrane region" description="Helical" evidence="7">
    <location>
        <begin position="14"/>
        <end position="32"/>
    </location>
</feature>
<evidence type="ECO:0000256" key="3">
    <source>
        <dbReference type="ARBA" id="ARBA00022989"/>
    </source>
</evidence>
<evidence type="ECO:0000259" key="8">
    <source>
        <dbReference type="Pfam" id="PF20684"/>
    </source>
</evidence>
<accession>A0A136IWE5</accession>
<dbReference type="InterPro" id="IPR049326">
    <property type="entry name" value="Rhodopsin_dom_fungi"/>
</dbReference>
<keyword evidence="10" id="KW-1185">Reference proteome</keyword>
<keyword evidence="2 7" id="KW-0812">Transmembrane</keyword>
<dbReference type="Proteomes" id="UP000070501">
    <property type="component" value="Unassembled WGS sequence"/>
</dbReference>
<feature type="transmembrane region" description="Helical" evidence="7">
    <location>
        <begin position="172"/>
        <end position="192"/>
    </location>
</feature>
<gene>
    <name evidence="9" type="ORF">Micbo1qcDRAFT_213432</name>
</gene>
<evidence type="ECO:0000256" key="2">
    <source>
        <dbReference type="ARBA" id="ARBA00022692"/>
    </source>
</evidence>
<evidence type="ECO:0000256" key="1">
    <source>
        <dbReference type="ARBA" id="ARBA00004141"/>
    </source>
</evidence>
<feature type="transmembrane region" description="Helical" evidence="7">
    <location>
        <begin position="244"/>
        <end position="266"/>
    </location>
</feature>
<organism evidence="9 10">
    <name type="scientific">Microdochium bolleyi</name>
    <dbReference type="NCBI Taxonomy" id="196109"/>
    <lineage>
        <taxon>Eukaryota</taxon>
        <taxon>Fungi</taxon>
        <taxon>Dikarya</taxon>
        <taxon>Ascomycota</taxon>
        <taxon>Pezizomycotina</taxon>
        <taxon>Sordariomycetes</taxon>
        <taxon>Xylariomycetidae</taxon>
        <taxon>Xylariales</taxon>
        <taxon>Microdochiaceae</taxon>
        <taxon>Microdochium</taxon>
    </lineage>
</organism>
<evidence type="ECO:0000256" key="6">
    <source>
        <dbReference type="SAM" id="MobiDB-lite"/>
    </source>
</evidence>
<keyword evidence="3 7" id="KW-1133">Transmembrane helix</keyword>
<dbReference type="GO" id="GO:0016020">
    <property type="term" value="C:membrane"/>
    <property type="evidence" value="ECO:0007669"/>
    <property type="project" value="UniProtKB-SubCell"/>
</dbReference>
<protein>
    <recommendedName>
        <fullName evidence="8">Rhodopsin domain-containing protein</fullName>
    </recommendedName>
</protein>
<dbReference type="EMBL" id="KQ964256">
    <property type="protein sequence ID" value="KXJ89089.1"/>
    <property type="molecule type" value="Genomic_DNA"/>
</dbReference>
<feature type="transmembrane region" description="Helical" evidence="7">
    <location>
        <begin position="204"/>
        <end position="224"/>
    </location>
</feature>
<feature type="region of interest" description="Disordered" evidence="6">
    <location>
        <begin position="279"/>
        <end position="372"/>
    </location>
</feature>
<evidence type="ECO:0000256" key="4">
    <source>
        <dbReference type="ARBA" id="ARBA00023136"/>
    </source>
</evidence>
<feature type="compositionally biased region" description="Polar residues" evidence="6">
    <location>
        <begin position="363"/>
        <end position="372"/>
    </location>
</feature>
<comment type="similarity">
    <text evidence="5">Belongs to the SAT4 family.</text>
</comment>
<evidence type="ECO:0000313" key="10">
    <source>
        <dbReference type="Proteomes" id="UP000070501"/>
    </source>
</evidence>
<feature type="domain" description="Rhodopsin" evidence="8">
    <location>
        <begin position="28"/>
        <end position="267"/>
    </location>
</feature>
<proteinExistence type="inferred from homology"/>
<feature type="transmembrane region" description="Helical" evidence="7">
    <location>
        <begin position="122"/>
        <end position="143"/>
    </location>
</feature>
<sequence>MAATESRSLELRSVAVGAWVLAFVATVLRVYSRAVIMKAFAIDDWLMMVAMFAFTINTITCVLGTIHGSGMHMADLTPQSIETALMWWYACYPTIALTIVTSKLSVGYYLLRITTQRLHRWIVYIANGACVVASATFFFVTVLQCQPISYAWNKISETGTCIPIDTIIDIMYAYSAFTLFTDIAFTVLPAWLVFNLQMNLKTKLALTLILGMACVASSAVIVRFPHIQDFKDPDFLWAATTVSIWSQIEAGLAIAAGSCATLRPLFKIMLHKLGLTTDTHTTPTNPSNAYGRSHSNNKTGRSGGGDHRSYIGKSGSGAAGGRDVYNMSTWRGGGRQGTRGGQQCRQHGGPAQQGWRTRRSCCSLGTQGMTSP</sequence>
<dbReference type="PANTHER" id="PTHR33048">
    <property type="entry name" value="PTH11-LIKE INTEGRAL MEMBRANE PROTEIN (AFU_ORTHOLOGUE AFUA_5G11245)"/>
    <property type="match status" value="1"/>
</dbReference>